<keyword evidence="2" id="KW-1185">Reference proteome</keyword>
<dbReference type="EMBL" id="WITC01000093">
    <property type="protein sequence ID" value="MQX17345.1"/>
    <property type="molecule type" value="Genomic_DNA"/>
</dbReference>
<protein>
    <submittedName>
        <fullName evidence="1">Uncharacterized protein</fullName>
    </submittedName>
</protein>
<dbReference type="RefSeq" id="WP_153441227.1">
    <property type="nucleotide sequence ID" value="NZ_JACIGA010000041.1"/>
</dbReference>
<organism evidence="1 2">
    <name type="scientific">Sinorhizobium terangae</name>
    <dbReference type="NCBI Taxonomy" id="110322"/>
    <lineage>
        <taxon>Bacteria</taxon>
        <taxon>Pseudomonadati</taxon>
        <taxon>Pseudomonadota</taxon>
        <taxon>Alphaproteobacteria</taxon>
        <taxon>Hyphomicrobiales</taxon>
        <taxon>Rhizobiaceae</taxon>
        <taxon>Sinorhizobium/Ensifer group</taxon>
        <taxon>Sinorhizobium</taxon>
    </lineage>
</organism>
<proteinExistence type="predicted"/>
<sequence length="66" mass="7455">MDFYPSQNTFAFEAVGYYIDGIGANFVSHADDIIVYHDYLLNAQFWPISRPKTTRMSSPACSVCIV</sequence>
<dbReference type="Proteomes" id="UP000439983">
    <property type="component" value="Unassembled WGS sequence"/>
</dbReference>
<evidence type="ECO:0000313" key="2">
    <source>
        <dbReference type="Proteomes" id="UP000439983"/>
    </source>
</evidence>
<gene>
    <name evidence="1" type="ORF">GHK62_22055</name>
</gene>
<dbReference type="OrthoDB" id="8355933at2"/>
<evidence type="ECO:0000313" key="1">
    <source>
        <dbReference type="EMBL" id="MQX17345.1"/>
    </source>
</evidence>
<dbReference type="AlphaFoldDB" id="A0A6N7LKI9"/>
<name>A0A6N7LKI9_SINTE</name>
<reference evidence="1 2" key="1">
    <citation type="journal article" date="2013" name="Genome Biol.">
        <title>Comparative genomics of the core and accessory genomes of 48 Sinorhizobium strains comprising five genospecies.</title>
        <authorList>
            <person name="Sugawara M."/>
            <person name="Epstein B."/>
            <person name="Badgley B.D."/>
            <person name="Unno T."/>
            <person name="Xu L."/>
            <person name="Reese J."/>
            <person name="Gyaneshwar P."/>
            <person name="Denny R."/>
            <person name="Mudge J."/>
            <person name="Bharti A.K."/>
            <person name="Farmer A.D."/>
            <person name="May G.D."/>
            <person name="Woodward J.E."/>
            <person name="Medigue C."/>
            <person name="Vallenet D."/>
            <person name="Lajus A."/>
            <person name="Rouy Z."/>
            <person name="Martinez-Vaz B."/>
            <person name="Tiffin P."/>
            <person name="Young N.D."/>
            <person name="Sadowsky M.J."/>
        </authorList>
    </citation>
    <scope>NUCLEOTIDE SEQUENCE [LARGE SCALE GENOMIC DNA]</scope>
    <source>
        <strain evidence="1 2">USDA4894</strain>
    </source>
</reference>
<accession>A0A6N7LKI9</accession>
<comment type="caution">
    <text evidence="1">The sequence shown here is derived from an EMBL/GenBank/DDBJ whole genome shotgun (WGS) entry which is preliminary data.</text>
</comment>